<feature type="domain" description="Teneurin-like YD-shell" evidence="3">
    <location>
        <begin position="283"/>
        <end position="360"/>
    </location>
</feature>
<dbReference type="CDD" id="cd16387">
    <property type="entry name" value="ParB_N_Srx"/>
    <property type="match status" value="1"/>
</dbReference>
<proteinExistence type="predicted"/>
<evidence type="ECO:0000313" key="5">
    <source>
        <dbReference type="Proteomes" id="UP000008888"/>
    </source>
</evidence>
<keyword evidence="1" id="KW-0677">Repeat</keyword>
<dbReference type="InterPro" id="IPR022385">
    <property type="entry name" value="Rhs_assc_core"/>
</dbReference>
<dbReference type="InterPro" id="IPR031325">
    <property type="entry name" value="RHS_repeat"/>
</dbReference>
<dbReference type="Gene3D" id="3.90.1530.10">
    <property type="entry name" value="Conserved hypothetical protein from pyrococcus furiosus pfu- 392566-001, ParB domain"/>
    <property type="match status" value="1"/>
</dbReference>
<dbReference type="HOGENOM" id="CLU_003684_1_1_6"/>
<dbReference type="PANTHER" id="PTHR32305">
    <property type="match status" value="1"/>
</dbReference>
<organism evidence="4 5">
    <name type="scientific">Methylomonas methanica (strain DSM 25384 / MC09)</name>
    <dbReference type="NCBI Taxonomy" id="857087"/>
    <lineage>
        <taxon>Bacteria</taxon>
        <taxon>Pseudomonadati</taxon>
        <taxon>Pseudomonadota</taxon>
        <taxon>Gammaproteobacteria</taxon>
        <taxon>Methylococcales</taxon>
        <taxon>Methylococcaceae</taxon>
        <taxon>Methylomonas</taxon>
    </lineage>
</organism>
<evidence type="ECO:0000259" key="3">
    <source>
        <dbReference type="Pfam" id="PF25023"/>
    </source>
</evidence>
<dbReference type="Proteomes" id="UP000008888">
    <property type="component" value="Chromosome"/>
</dbReference>
<sequence length="1466" mass="160979">MNWFMEFCFSARIEPKRLGRNTRLLPRRGLHPLSGILLLLLGVNLSHPARACSLQFTSPARGSTVASSQIGVSGTGSGNANSGDQGQVTAYINGTPFFSQSGTFTTLINFLGSGAASVTLQKGANTLSVSGSVNGCSASDSMVVYYQPAPVQAQKNAGAPEVCNGTNPINDATGNKFQLEVDYQGAGDFPLQMVRYYNSAYSDVRALGKSWRHTYERELYFDSAKTNAFIIRPDGKAYRFTKSGGLWLSDGDINDRFAAQTDTAGTLTGWQLFKGDENGFEYYDSTGRLTVLTNRYGQSQDISYDGAGRIAAVIDRTTQRALSFAYDSNNRLSTVTDSADAVYTYAYDTSGRLAQVTWPGAISGNPSREYLYNEPLNTSNTNLPYALTGILDENGGRYATYRYDAQGRGIASEHANGIDLHQLSYDADGSTRVTDALGHDRIYRYQTVLGVKHSAGQNQPAGSGCAASASNLTYDANGNIASRTDFNGNLGCYAYDLSRNLETVRVEGLAAGSTCPADLAAYTPTGSQRKITTQWHASYRLPTQIDQANQRSTFGYDANGNLLSKTVTDTVAQQSRTWTYTYNALGQILTADGPRTDVNDVTTYTYYADTTANHHPGDLHTVSNALGHVTTFTDYDANGRLLRLVDPNSLVVSFAYDPRGRLTRKTVDGHATLYDYDNVGNLIQVTRPTGVFYNFAYDAAHRLTDITDALNGKIHYTLDNMGNRIQEDIKDANGNVLKTHSRVYDALNRLAQDIGAYNQTTQYQYDPNGNLTQITDAAGHSTQQQYDSLDRLIRSTDALAGQTDYDYDALDRLVQVTDANNHSTVYSYNGLGDLLQLDSPNTGISQYGYDSAGNLAQKTDAGNTTATYQYDALNRLLGIDYPGTEADIVNTYDGYPNNKGRLTQAKRGNEGNYYHFDLRGNLISTSARGLPHPDYDNYIGYSYNADDQLTGIYFAFYRDVQYRYDAVGGVSKIWVHDVDDGDFSGVGYNVTRTLADNIQRLPFGPVKNLTYGNGLTLNRQYDEDYRLTGQQVGTIQNLAYAYATNGNLQTVTDLLDSSNNRSYSYDLIDRLLTANGSDNFAYGYDAVGNRLLETRNTADTQYQYDVDNQHLVSLTGSRTDSLLTDPRGNITQIGGKTLNYAPDQRLSQVKQGSADIAQYRYNAWGQRTGKTTPTRTVYYDYGPAGQLLNESDTPANYVYLDGEVLARVDYRPYDWGGNVRYWPIHYYHNNPVGAPLKTSSTYRNITWNAQLEPFGKATPINPNITQNIRFPGQYYDQETGWHYNMQRYYDPNIGRYLQSDPIGLSGGINTYTYVSNIPVNLIDPLGLCEEGQAWKSSGQRGGCVPEAEAGYLPGNAAEDFVANCPLPQAKAAAVLGTLGKSIISKVVPKTTLQNPRNLIPTQSKAEMSGSQINRIAKDMKQNGYNGEPVDVSVNPATGRLEIQDGHHRTAAAIKAGIDQIPVRVAE</sequence>
<dbReference type="Gene3D" id="2.180.10.10">
    <property type="entry name" value="RHS repeat-associated core"/>
    <property type="match status" value="4"/>
</dbReference>
<reference evidence="5" key="3">
    <citation type="submission" date="2011-05" db="EMBL/GenBank/DDBJ databases">
        <title>Complete sequence of Methylomonas methanica MC09.</title>
        <authorList>
            <consortium name="US DOE Joint Genome Institute"/>
            <person name="Lucas S."/>
            <person name="Han J."/>
            <person name="Lapidus A."/>
            <person name="Cheng J.-F."/>
            <person name="Goodwin L."/>
            <person name="Pitluck S."/>
            <person name="Peters L."/>
            <person name="Mikhailova N."/>
            <person name="Teshima H."/>
            <person name="Han C."/>
            <person name="Tapia R."/>
            <person name="Land M."/>
            <person name="Hauser L."/>
            <person name="Kyrpides N."/>
            <person name="Ivanova N."/>
            <person name="Pagani I."/>
            <person name="Stein L."/>
            <person name="Woyke T."/>
        </authorList>
    </citation>
    <scope>NUCLEOTIDE SEQUENCE [LARGE SCALE GENOMIC DNA]</scope>
    <source>
        <strain evidence="5">MC09</strain>
    </source>
</reference>
<dbReference type="eggNOG" id="COG3209">
    <property type="taxonomic scope" value="Bacteria"/>
</dbReference>
<dbReference type="NCBIfam" id="TIGR01643">
    <property type="entry name" value="YD_repeat_2x"/>
    <property type="match status" value="9"/>
</dbReference>
<feature type="domain" description="Teneurin-like YD-shell" evidence="3">
    <location>
        <begin position="714"/>
        <end position="877"/>
    </location>
</feature>
<keyword evidence="5" id="KW-1185">Reference proteome</keyword>
<dbReference type="InterPro" id="IPR056823">
    <property type="entry name" value="TEN-like_YD-shell"/>
</dbReference>
<dbReference type="OrthoDB" id="7030285at2"/>
<dbReference type="PANTHER" id="PTHR32305:SF15">
    <property type="entry name" value="PROTEIN RHSA-RELATED"/>
    <property type="match status" value="1"/>
</dbReference>
<evidence type="ECO:0000313" key="4">
    <source>
        <dbReference type="EMBL" id="AEF99689.1"/>
    </source>
</evidence>
<dbReference type="RefSeq" id="WP_013817953.1">
    <property type="nucleotide sequence ID" value="NC_015572.1"/>
</dbReference>
<dbReference type="SUPFAM" id="SSF110849">
    <property type="entry name" value="ParB/Sulfiredoxin"/>
    <property type="match status" value="1"/>
</dbReference>
<feature type="domain" description="DUF6531" evidence="2">
    <location>
        <begin position="167"/>
        <end position="240"/>
    </location>
</feature>
<dbReference type="eggNOG" id="COG1475">
    <property type="taxonomic scope" value="Bacteria"/>
</dbReference>
<reference evidence="4 5" key="1">
    <citation type="journal article" date="2011" name="J. Bacteriol.">
        <title>Complete Genome Sequence of the Aerobic Marine Methanotroph Methylomonas methanica MC09.</title>
        <authorList>
            <person name="Boden R."/>
            <person name="Cunliffe M."/>
            <person name="Scanlan J."/>
            <person name="Moussard H."/>
            <person name="Kits K.D."/>
            <person name="Klotz M.G."/>
            <person name="Jetten M.S."/>
            <person name="Vuilleumier S."/>
            <person name="Han J."/>
            <person name="Peters L."/>
            <person name="Mikhailova N."/>
            <person name="Teshima H."/>
            <person name="Tapia R."/>
            <person name="Kyrpides N."/>
            <person name="Ivanova N."/>
            <person name="Pagani I."/>
            <person name="Cheng J.F."/>
            <person name="Goodwin L."/>
            <person name="Han C."/>
            <person name="Hauser L."/>
            <person name="Land M.L."/>
            <person name="Lapidus A."/>
            <person name="Lucas S."/>
            <person name="Pitluck S."/>
            <person name="Woyke T."/>
            <person name="Stein L."/>
            <person name="Murrell J.C."/>
        </authorList>
    </citation>
    <scope>NUCLEOTIDE SEQUENCE [LARGE SCALE GENOMIC DNA]</scope>
    <source>
        <strain evidence="4 5">MC09</strain>
    </source>
</reference>
<dbReference type="Pfam" id="PF05593">
    <property type="entry name" value="RHS_repeat"/>
    <property type="match status" value="1"/>
</dbReference>
<dbReference type="STRING" id="857087.Metme_1262"/>
<dbReference type="Pfam" id="PF20148">
    <property type="entry name" value="DUF6531"/>
    <property type="match status" value="1"/>
</dbReference>
<dbReference type="EMBL" id="CP002738">
    <property type="protein sequence ID" value="AEF99689.1"/>
    <property type="molecule type" value="Genomic_DNA"/>
</dbReference>
<dbReference type="InterPro" id="IPR036086">
    <property type="entry name" value="ParB/Sulfiredoxin_sf"/>
</dbReference>
<reference key="2">
    <citation type="submission" date="2011-05" db="EMBL/GenBank/DDBJ databases">
        <title>Complete genome sequence of the aerobic marine methanotroph Methylomonas methanica MC09.</title>
        <authorList>
            <person name="Boden R."/>
            <person name="Cunliffe M."/>
            <person name="Scanlan J."/>
            <person name="Moussard H."/>
            <person name="Kits K.D."/>
            <person name="Klotz M."/>
            <person name="Jetten M."/>
            <person name="Vuilleumier S."/>
            <person name="Han J."/>
            <person name="Peters L."/>
            <person name="Mikhailova N."/>
            <person name="Teshima H."/>
            <person name="Tapia R."/>
            <person name="Kyrpides N."/>
            <person name="Ivanova N."/>
            <person name="Pagani I."/>
            <person name="Cheng J.-F."/>
            <person name="Goodwin L."/>
            <person name="Han C."/>
            <person name="Hauser L."/>
            <person name="Land M."/>
            <person name="Lapidus A."/>
            <person name="Lucas S."/>
            <person name="Pitluck S."/>
            <person name="Woyke T."/>
            <person name="Stein L.Y."/>
            <person name="Murrell C."/>
        </authorList>
    </citation>
    <scope>NUCLEOTIDE SEQUENCE</scope>
    <source>
        <strain>MC09</strain>
    </source>
</reference>
<accession>F9ZX79</accession>
<dbReference type="Gene3D" id="2.60.40.10">
    <property type="entry name" value="Immunoglobulins"/>
    <property type="match status" value="1"/>
</dbReference>
<dbReference type="KEGG" id="mmt:Metme_1262"/>
<dbReference type="InterPro" id="IPR013783">
    <property type="entry name" value="Ig-like_fold"/>
</dbReference>
<evidence type="ECO:0000256" key="1">
    <source>
        <dbReference type="ARBA" id="ARBA00022737"/>
    </source>
</evidence>
<dbReference type="Pfam" id="PF25023">
    <property type="entry name" value="TEN_YD-shell"/>
    <property type="match status" value="2"/>
</dbReference>
<protein>
    <submittedName>
        <fullName evidence="4">RHS repeat-associated core domain protein</fullName>
    </submittedName>
</protein>
<name>F9ZX79_METMM</name>
<dbReference type="InterPro" id="IPR045351">
    <property type="entry name" value="DUF6531"/>
</dbReference>
<dbReference type="NCBIfam" id="TIGR03696">
    <property type="entry name" value="Rhs_assc_core"/>
    <property type="match status" value="1"/>
</dbReference>
<gene>
    <name evidence="4" type="ordered locus">Metme_1262</name>
</gene>
<evidence type="ECO:0000259" key="2">
    <source>
        <dbReference type="Pfam" id="PF20148"/>
    </source>
</evidence>
<dbReference type="InterPro" id="IPR006530">
    <property type="entry name" value="YD"/>
</dbReference>
<dbReference type="InterPro" id="IPR050708">
    <property type="entry name" value="T6SS_VgrG/RHS"/>
</dbReference>